<keyword evidence="2 3" id="KW-0040">ANK repeat</keyword>
<dbReference type="Pfam" id="PF12796">
    <property type="entry name" value="Ank_2"/>
    <property type="match status" value="2"/>
</dbReference>
<dbReference type="PROSITE" id="PS50088">
    <property type="entry name" value="ANK_REPEAT"/>
    <property type="match status" value="1"/>
</dbReference>
<feature type="chain" id="PRO_5017305140" evidence="5">
    <location>
        <begin position="18"/>
        <end position="793"/>
    </location>
</feature>
<name>A0A395MF61_9HYPO</name>
<dbReference type="SUPFAM" id="SSF48403">
    <property type="entry name" value="Ankyrin repeat"/>
    <property type="match status" value="1"/>
</dbReference>
<keyword evidence="5" id="KW-0732">Signal</keyword>
<feature type="signal peptide" evidence="5">
    <location>
        <begin position="1"/>
        <end position="17"/>
    </location>
</feature>
<dbReference type="PROSITE" id="PS50297">
    <property type="entry name" value="ANK_REP_REGION"/>
    <property type="match status" value="1"/>
</dbReference>
<keyword evidence="7" id="KW-1185">Reference proteome</keyword>
<reference evidence="6 7" key="1">
    <citation type="journal article" date="2018" name="PLoS Pathog.">
        <title>Evolution of structural diversity of trichothecenes, a family of toxins produced by plant pathogenic and entomopathogenic fungi.</title>
        <authorList>
            <person name="Proctor R.H."/>
            <person name="McCormick S.P."/>
            <person name="Kim H.S."/>
            <person name="Cardoza R.E."/>
            <person name="Stanley A.M."/>
            <person name="Lindo L."/>
            <person name="Kelly A."/>
            <person name="Brown D.W."/>
            <person name="Lee T."/>
            <person name="Vaughan M.M."/>
            <person name="Alexander N.J."/>
            <person name="Busman M."/>
            <person name="Gutierrez S."/>
        </authorList>
    </citation>
    <scope>NUCLEOTIDE SEQUENCE [LARGE SCALE GENOMIC DNA]</scope>
    <source>
        <strain evidence="6 7">NRRL 13405</strain>
    </source>
</reference>
<dbReference type="PANTHER" id="PTHR24171">
    <property type="entry name" value="ANKYRIN REPEAT DOMAIN-CONTAINING PROTEIN 39-RELATED"/>
    <property type="match status" value="1"/>
</dbReference>
<gene>
    <name evidence="6" type="ORF">FIE12Z_9269</name>
</gene>
<dbReference type="Gene3D" id="1.25.40.20">
    <property type="entry name" value="Ankyrin repeat-containing domain"/>
    <property type="match status" value="1"/>
</dbReference>
<feature type="region of interest" description="Disordered" evidence="4">
    <location>
        <begin position="716"/>
        <end position="737"/>
    </location>
</feature>
<feature type="repeat" description="ANK" evidence="3">
    <location>
        <begin position="549"/>
        <end position="581"/>
    </location>
</feature>
<comment type="caution">
    <text evidence="6">The sequence shown here is derived from an EMBL/GenBank/DDBJ whole genome shotgun (WGS) entry which is preliminary data.</text>
</comment>
<dbReference type="InterPro" id="IPR036770">
    <property type="entry name" value="Ankyrin_rpt-contain_sf"/>
</dbReference>
<accession>A0A395MF61</accession>
<dbReference type="STRING" id="2594813.A0A395MF61"/>
<evidence type="ECO:0000256" key="4">
    <source>
        <dbReference type="SAM" id="MobiDB-lite"/>
    </source>
</evidence>
<evidence type="ECO:0000256" key="3">
    <source>
        <dbReference type="PROSITE-ProRule" id="PRU00023"/>
    </source>
</evidence>
<proteinExistence type="predicted"/>
<evidence type="ECO:0000256" key="5">
    <source>
        <dbReference type="SAM" id="SignalP"/>
    </source>
</evidence>
<dbReference type="Proteomes" id="UP000265631">
    <property type="component" value="Unassembled WGS sequence"/>
</dbReference>
<organism evidence="6 7">
    <name type="scientific">Fusarium flagelliforme</name>
    <dbReference type="NCBI Taxonomy" id="2675880"/>
    <lineage>
        <taxon>Eukaryota</taxon>
        <taxon>Fungi</taxon>
        <taxon>Dikarya</taxon>
        <taxon>Ascomycota</taxon>
        <taxon>Pezizomycotina</taxon>
        <taxon>Sordariomycetes</taxon>
        <taxon>Hypocreomycetidae</taxon>
        <taxon>Hypocreales</taxon>
        <taxon>Nectriaceae</taxon>
        <taxon>Fusarium</taxon>
        <taxon>Fusarium incarnatum-equiseti species complex</taxon>
    </lineage>
</organism>
<protein>
    <submittedName>
        <fullName evidence="6">E3 ubiquitin-protein ligase hace1</fullName>
    </submittedName>
</protein>
<dbReference type="AlphaFoldDB" id="A0A395MF61"/>
<evidence type="ECO:0000256" key="2">
    <source>
        <dbReference type="ARBA" id="ARBA00023043"/>
    </source>
</evidence>
<dbReference type="EMBL" id="PXXK01000298">
    <property type="protein sequence ID" value="RFN46481.1"/>
    <property type="molecule type" value="Genomic_DNA"/>
</dbReference>
<keyword evidence="1" id="KW-0677">Repeat</keyword>
<evidence type="ECO:0000313" key="7">
    <source>
        <dbReference type="Proteomes" id="UP000265631"/>
    </source>
</evidence>
<sequence length="793" mass="88259">MAELASAILSFVVAGLATWRKIDRAIKAIKNGPRNEQHWKVVGGVLKESLTLMDKRIRARQADLTAQEQNLCKAIRKFTDDFAKDLARLEEKIPRENTGNRYLSALRQKLEEDQDLLERVSRNVQIFQLSAQALSLSDSPPATVPGREGLSARHLLEGISDQNPEKLDDDEKPDLDSWREALYELIDMEAQRDLPDPALNTPLSITSSELNGNETPRRLSEISTMELRYRFEAAVSRSKRMYNNGLPLSAKKAHDEAMKHVGGMDKNGISDVDLVDIEILHVRILEACTPHSKSYGALAFERLQSLKAQLLEQPGHSVDSDLGHEQKEAVGLLCAELRYPEGAIDLLRSSLDGYSSEISDQDKNRIQLISRVVCEQYECLGQGDNLVAFKRILSEHLHCDPTSEPNALATTIEWCHQHGVQTMESQGRLCIIEQRSASTVLHEAASDMHIQPEVFHQLMLAVDHATPDQYGDTPLLVAVQLSNHTALKALLRVSDLVHVWNGKGETPLHLCDNERTLKLLLEEIKKPVHRTPAEERNLKLVHIDSTDAYGSTALHKACEKGNPGTVRLLLEEGADANLVSGLNETPLVITCAPNESKGKGKLRKNKDREQIFEMLVNHGAKATYRDSRGKLVVHQGLYRNLKARTYSEAEINTMVSPDPGRRFIRTWDGGRNSQSSTSWSRRQELAATGAISPVSPVELAADAVTGPFELEAMGSSVLTPPSSCDEPIYPRSSGSGSRVEEVEWSMLGAMPSTRNGTAPEAPEPQNKVLVNGAIESMRNLIRRRRTRRDRERD</sequence>
<dbReference type="SMART" id="SM00248">
    <property type="entry name" value="ANK"/>
    <property type="match status" value="3"/>
</dbReference>
<evidence type="ECO:0000256" key="1">
    <source>
        <dbReference type="ARBA" id="ARBA00022737"/>
    </source>
</evidence>
<evidence type="ECO:0000313" key="6">
    <source>
        <dbReference type="EMBL" id="RFN46481.1"/>
    </source>
</evidence>
<dbReference type="InterPro" id="IPR002110">
    <property type="entry name" value="Ankyrin_rpt"/>
</dbReference>